<comment type="caution">
    <text evidence="1">The sequence shown here is derived from an EMBL/GenBank/DDBJ whole genome shotgun (WGS) entry which is preliminary data.</text>
</comment>
<organism evidence="1 2">
    <name type="scientific">Nonomuraea longispora</name>
    <dbReference type="NCBI Taxonomy" id="1848320"/>
    <lineage>
        <taxon>Bacteria</taxon>
        <taxon>Bacillati</taxon>
        <taxon>Actinomycetota</taxon>
        <taxon>Actinomycetes</taxon>
        <taxon>Streptosporangiales</taxon>
        <taxon>Streptosporangiaceae</taxon>
        <taxon>Nonomuraea</taxon>
    </lineage>
</organism>
<evidence type="ECO:0000313" key="2">
    <source>
        <dbReference type="Proteomes" id="UP000295157"/>
    </source>
</evidence>
<dbReference type="AlphaFoldDB" id="A0A4R4MZ34"/>
<gene>
    <name evidence="1" type="ORF">E1267_33845</name>
</gene>
<sequence length="60" mass="6958">MLETDYASVARPIVNYIDELARRHDEQLVVLIPIVLPDRLRYDLLHNHLDLVRAADPRGP</sequence>
<protein>
    <submittedName>
        <fullName evidence="1">Uncharacterized protein</fullName>
    </submittedName>
</protein>
<evidence type="ECO:0000313" key="1">
    <source>
        <dbReference type="EMBL" id="TDC00724.1"/>
    </source>
</evidence>
<proteinExistence type="predicted"/>
<keyword evidence="2" id="KW-1185">Reference proteome</keyword>
<dbReference type="RefSeq" id="WP_132338704.1">
    <property type="nucleotide sequence ID" value="NZ_SMJZ01000179.1"/>
</dbReference>
<reference evidence="1 2" key="1">
    <citation type="submission" date="2019-02" db="EMBL/GenBank/DDBJ databases">
        <title>Draft genome sequences of novel Actinobacteria.</title>
        <authorList>
            <person name="Sahin N."/>
            <person name="Ay H."/>
            <person name="Saygin H."/>
        </authorList>
    </citation>
    <scope>NUCLEOTIDE SEQUENCE [LARGE SCALE GENOMIC DNA]</scope>
    <source>
        <strain evidence="1 2">KC201</strain>
    </source>
</reference>
<name>A0A4R4MZ34_9ACTN</name>
<dbReference type="EMBL" id="SMJZ01000179">
    <property type="protein sequence ID" value="TDC00724.1"/>
    <property type="molecule type" value="Genomic_DNA"/>
</dbReference>
<dbReference type="Proteomes" id="UP000295157">
    <property type="component" value="Unassembled WGS sequence"/>
</dbReference>
<accession>A0A4R4MZ34</accession>